<dbReference type="OrthoDB" id="9800565at2"/>
<keyword evidence="2" id="KW-0479">Metal-binding</keyword>
<evidence type="ECO:0000313" key="4">
    <source>
        <dbReference type="EMBL" id="OPJ63951.1"/>
    </source>
</evidence>
<dbReference type="EMBL" id="MZGV01000006">
    <property type="protein sequence ID" value="OPJ63951.1"/>
    <property type="molecule type" value="Genomic_DNA"/>
</dbReference>
<dbReference type="GO" id="GO:0005737">
    <property type="term" value="C:cytoplasm"/>
    <property type="evidence" value="ECO:0007669"/>
    <property type="project" value="TreeGrafter"/>
</dbReference>
<evidence type="ECO:0000256" key="1">
    <source>
        <dbReference type="ARBA" id="ARBA00008950"/>
    </source>
</evidence>
<dbReference type="Gene3D" id="3.60.21.10">
    <property type="match status" value="1"/>
</dbReference>
<comment type="similarity">
    <text evidence="1 2">Belongs to the metallophosphoesterase superfamily. YfcE family.</text>
</comment>
<dbReference type="GO" id="GO:0046872">
    <property type="term" value="F:metal ion binding"/>
    <property type="evidence" value="ECO:0007669"/>
    <property type="project" value="UniProtKB-KW"/>
</dbReference>
<dbReference type="PANTHER" id="PTHR42850:SF2">
    <property type="entry name" value="BLL5683 PROTEIN"/>
    <property type="match status" value="1"/>
</dbReference>
<comment type="caution">
    <text evidence="4">The sequence shown here is derived from an EMBL/GenBank/DDBJ whole genome shotgun (WGS) entry which is preliminary data.</text>
</comment>
<comment type="cofactor">
    <cofactor evidence="2">
        <name>a divalent metal cation</name>
        <dbReference type="ChEBI" id="CHEBI:60240"/>
    </cofactor>
</comment>
<dbReference type="RefSeq" id="WP_079422260.1">
    <property type="nucleotide sequence ID" value="NZ_MZGV01000006.1"/>
</dbReference>
<sequence>MNIAVLADIHGNGIAFQHVLEDMKTQDINKVIILGDVVMKGPTTTRIVEELQKLDCLAWIQGNTDKWFKEISDDWKPETNKEKEIKAYCSYARENMSKESIEFINNLPFQKSLICENVSMLCVHGTPQDIQDAIDGSVPVQHIKELIKDIKEDVLLCAHSHCSYIGEVDGKKIFNPGSIGLAADGDLRASYGILKIDDGNVEIINRRVAYPIDELFQLAEESSFPNLNLYKRLIMNEA</sequence>
<evidence type="ECO:0000313" key="5">
    <source>
        <dbReference type="Proteomes" id="UP000190080"/>
    </source>
</evidence>
<gene>
    <name evidence="4" type="ORF">CLORY_08230</name>
</gene>
<organism evidence="4 5">
    <name type="scientific">Clostridium oryzae</name>
    <dbReference type="NCBI Taxonomy" id="1450648"/>
    <lineage>
        <taxon>Bacteria</taxon>
        <taxon>Bacillati</taxon>
        <taxon>Bacillota</taxon>
        <taxon>Clostridia</taxon>
        <taxon>Eubacteriales</taxon>
        <taxon>Clostridiaceae</taxon>
        <taxon>Clostridium</taxon>
    </lineage>
</organism>
<dbReference type="InterPro" id="IPR011152">
    <property type="entry name" value="Pesterase_MJ0912"/>
</dbReference>
<feature type="domain" description="Calcineurin-like phosphoesterase" evidence="3">
    <location>
        <begin position="1"/>
        <end position="198"/>
    </location>
</feature>
<dbReference type="InterPro" id="IPR050126">
    <property type="entry name" value="Ap4A_hydrolase"/>
</dbReference>
<accession>A0A1V4IV93</accession>
<dbReference type="InterPro" id="IPR000979">
    <property type="entry name" value="Phosphodiesterase_MJ0936/Vps29"/>
</dbReference>
<dbReference type="GO" id="GO:0016791">
    <property type="term" value="F:phosphatase activity"/>
    <property type="evidence" value="ECO:0007669"/>
    <property type="project" value="TreeGrafter"/>
</dbReference>
<dbReference type="STRING" id="1450648.CLORY_08230"/>
<dbReference type="PANTHER" id="PTHR42850">
    <property type="entry name" value="METALLOPHOSPHOESTERASE"/>
    <property type="match status" value="1"/>
</dbReference>
<dbReference type="Proteomes" id="UP000190080">
    <property type="component" value="Unassembled WGS sequence"/>
</dbReference>
<dbReference type="PIRSF" id="PIRSF000883">
    <property type="entry name" value="Pesterase_MJ0912"/>
    <property type="match status" value="1"/>
</dbReference>
<keyword evidence="5" id="KW-1185">Reference proteome</keyword>
<reference evidence="4 5" key="1">
    <citation type="submission" date="2017-03" db="EMBL/GenBank/DDBJ databases">
        <title>Genome sequence of Clostridium oryzae DSM 28571.</title>
        <authorList>
            <person name="Poehlein A."/>
            <person name="Daniel R."/>
        </authorList>
    </citation>
    <scope>NUCLEOTIDE SEQUENCE [LARGE SCALE GENOMIC DNA]</scope>
    <source>
        <strain evidence="4 5">DSM 28571</strain>
    </source>
</reference>
<dbReference type="AlphaFoldDB" id="A0A1V4IV93"/>
<proteinExistence type="inferred from homology"/>
<evidence type="ECO:0000256" key="2">
    <source>
        <dbReference type="RuleBase" id="RU362039"/>
    </source>
</evidence>
<evidence type="ECO:0000259" key="3">
    <source>
        <dbReference type="Pfam" id="PF12850"/>
    </source>
</evidence>
<dbReference type="InterPro" id="IPR029052">
    <property type="entry name" value="Metallo-depent_PP-like"/>
</dbReference>
<dbReference type="NCBIfam" id="TIGR00040">
    <property type="entry name" value="yfcE"/>
    <property type="match status" value="1"/>
</dbReference>
<protein>
    <recommendedName>
        <fullName evidence="2">Phosphoesterase</fullName>
        <ecNumber evidence="2">3.1.4.-</ecNumber>
    </recommendedName>
</protein>
<dbReference type="Pfam" id="PF12850">
    <property type="entry name" value="Metallophos_2"/>
    <property type="match status" value="1"/>
</dbReference>
<dbReference type="EC" id="3.1.4.-" evidence="2"/>
<dbReference type="InterPro" id="IPR024654">
    <property type="entry name" value="Calcineurin-like_PHP_lpxH"/>
</dbReference>
<dbReference type="SUPFAM" id="SSF56300">
    <property type="entry name" value="Metallo-dependent phosphatases"/>
    <property type="match status" value="1"/>
</dbReference>
<name>A0A1V4IV93_9CLOT</name>